<sequence length="152" mass="16250">MGMRTKTGFISLASSNPSGVLVGMLEADCRRCWALVVGDKPEQLKQSRVRVVPPESMLGVASPFPNVDEWWGWVQVAGGDGVSGGGRWSVLRAIIVTGDDGVTGEESLVGGANLRRSRCWSHRNSLLSLVPSCVCDEVPETVSHSRLVNCLG</sequence>
<keyword evidence="2" id="KW-1185">Reference proteome</keyword>
<proteinExistence type="predicted"/>
<gene>
    <name evidence="1" type="ORF">L2E82_00014</name>
</gene>
<reference evidence="1 2" key="2">
    <citation type="journal article" date="2022" name="Mol. Ecol. Resour.">
        <title>The genomes of chicory, endive, great burdock and yacon provide insights into Asteraceae paleo-polyploidization history and plant inulin production.</title>
        <authorList>
            <person name="Fan W."/>
            <person name="Wang S."/>
            <person name="Wang H."/>
            <person name="Wang A."/>
            <person name="Jiang F."/>
            <person name="Liu H."/>
            <person name="Zhao H."/>
            <person name="Xu D."/>
            <person name="Zhang Y."/>
        </authorList>
    </citation>
    <scope>NUCLEOTIDE SEQUENCE [LARGE SCALE GENOMIC DNA]</scope>
    <source>
        <strain evidence="2">cv. Punajuju</strain>
        <tissue evidence="1">Leaves</tissue>
    </source>
</reference>
<dbReference type="Proteomes" id="UP001055811">
    <property type="component" value="Linkage Group LG01"/>
</dbReference>
<dbReference type="EMBL" id="CM042009">
    <property type="protein sequence ID" value="KAI3787683.1"/>
    <property type="molecule type" value="Genomic_DNA"/>
</dbReference>
<accession>A0ACB9GX66</accession>
<evidence type="ECO:0000313" key="1">
    <source>
        <dbReference type="EMBL" id="KAI3787683.1"/>
    </source>
</evidence>
<evidence type="ECO:0000313" key="2">
    <source>
        <dbReference type="Proteomes" id="UP001055811"/>
    </source>
</evidence>
<protein>
    <submittedName>
        <fullName evidence="1">Uncharacterized protein</fullName>
    </submittedName>
</protein>
<organism evidence="1 2">
    <name type="scientific">Cichorium intybus</name>
    <name type="common">Chicory</name>
    <dbReference type="NCBI Taxonomy" id="13427"/>
    <lineage>
        <taxon>Eukaryota</taxon>
        <taxon>Viridiplantae</taxon>
        <taxon>Streptophyta</taxon>
        <taxon>Embryophyta</taxon>
        <taxon>Tracheophyta</taxon>
        <taxon>Spermatophyta</taxon>
        <taxon>Magnoliopsida</taxon>
        <taxon>eudicotyledons</taxon>
        <taxon>Gunneridae</taxon>
        <taxon>Pentapetalae</taxon>
        <taxon>asterids</taxon>
        <taxon>campanulids</taxon>
        <taxon>Asterales</taxon>
        <taxon>Asteraceae</taxon>
        <taxon>Cichorioideae</taxon>
        <taxon>Cichorieae</taxon>
        <taxon>Cichoriinae</taxon>
        <taxon>Cichorium</taxon>
    </lineage>
</organism>
<comment type="caution">
    <text evidence="1">The sequence shown here is derived from an EMBL/GenBank/DDBJ whole genome shotgun (WGS) entry which is preliminary data.</text>
</comment>
<name>A0ACB9GX66_CICIN</name>
<reference evidence="2" key="1">
    <citation type="journal article" date="2022" name="Mol. Ecol. Resour.">
        <title>The genomes of chicory, endive, great burdock and yacon provide insights into Asteraceae palaeo-polyploidization history and plant inulin production.</title>
        <authorList>
            <person name="Fan W."/>
            <person name="Wang S."/>
            <person name="Wang H."/>
            <person name="Wang A."/>
            <person name="Jiang F."/>
            <person name="Liu H."/>
            <person name="Zhao H."/>
            <person name="Xu D."/>
            <person name="Zhang Y."/>
        </authorList>
    </citation>
    <scope>NUCLEOTIDE SEQUENCE [LARGE SCALE GENOMIC DNA]</scope>
    <source>
        <strain evidence="2">cv. Punajuju</strain>
    </source>
</reference>